<dbReference type="InterPro" id="IPR001239">
    <property type="entry name" value="Prot_inh_Kazal-m"/>
</dbReference>
<feature type="signal peptide" evidence="6">
    <location>
        <begin position="1"/>
        <end position="19"/>
    </location>
</feature>
<dbReference type="Proteomes" id="UP000472265">
    <property type="component" value="Chromosome 18"/>
</dbReference>
<dbReference type="Pfam" id="PF00050">
    <property type="entry name" value="Kazal_1"/>
    <property type="match status" value="1"/>
</dbReference>
<dbReference type="OMA" id="THTESMF"/>
<keyword evidence="4" id="KW-0722">Serine protease inhibitor</keyword>
<dbReference type="Ensembl" id="ENSSAUT00010028874.1">
    <property type="protein sequence ID" value="ENSSAUP00010027367.1"/>
    <property type="gene ID" value="ENSSAUG00010011833.1"/>
</dbReference>
<dbReference type="PRINTS" id="PR00290">
    <property type="entry name" value="KAZALINHBTR"/>
</dbReference>
<keyword evidence="2" id="KW-0964">Secreted</keyword>
<feature type="domain" description="Kazal-like" evidence="7">
    <location>
        <begin position="44"/>
        <end position="100"/>
    </location>
</feature>
<dbReference type="GeneTree" id="ENSGT01030000234957"/>
<dbReference type="OrthoDB" id="126772at2759"/>
<dbReference type="AlphaFoldDB" id="A0A671VNW7"/>
<dbReference type="InParanoid" id="A0A671VNW7"/>
<dbReference type="PROSITE" id="PS51465">
    <property type="entry name" value="KAZAL_2"/>
    <property type="match status" value="1"/>
</dbReference>
<keyword evidence="5" id="KW-1015">Disulfide bond</keyword>
<dbReference type="SMART" id="SM00280">
    <property type="entry name" value="KAZAL"/>
    <property type="match status" value="1"/>
</dbReference>
<name>A0A671VNW7_SPAAU</name>
<dbReference type="PANTHER" id="PTHR21312">
    <property type="entry name" value="SERINE PROTEASE INHIBITOR"/>
    <property type="match status" value="1"/>
</dbReference>
<organism evidence="8 9">
    <name type="scientific">Sparus aurata</name>
    <name type="common">Gilthead sea bream</name>
    <dbReference type="NCBI Taxonomy" id="8175"/>
    <lineage>
        <taxon>Eukaryota</taxon>
        <taxon>Metazoa</taxon>
        <taxon>Chordata</taxon>
        <taxon>Craniata</taxon>
        <taxon>Vertebrata</taxon>
        <taxon>Euteleostomi</taxon>
        <taxon>Actinopterygii</taxon>
        <taxon>Neopterygii</taxon>
        <taxon>Teleostei</taxon>
        <taxon>Neoteleostei</taxon>
        <taxon>Acanthomorphata</taxon>
        <taxon>Eupercaria</taxon>
        <taxon>Spariformes</taxon>
        <taxon>Sparidae</taxon>
        <taxon>Sparus</taxon>
    </lineage>
</organism>
<gene>
    <name evidence="8" type="primary">LOC115568460</name>
</gene>
<evidence type="ECO:0000313" key="9">
    <source>
        <dbReference type="Proteomes" id="UP000472265"/>
    </source>
</evidence>
<dbReference type="InterPro" id="IPR036058">
    <property type="entry name" value="Kazal_dom_sf"/>
</dbReference>
<feature type="chain" id="PRO_5025497211" evidence="6">
    <location>
        <begin position="20"/>
        <end position="100"/>
    </location>
</feature>
<evidence type="ECO:0000256" key="2">
    <source>
        <dbReference type="ARBA" id="ARBA00022525"/>
    </source>
</evidence>
<reference evidence="8" key="1">
    <citation type="submission" date="2021-04" db="EMBL/GenBank/DDBJ databases">
        <authorList>
            <consortium name="Wellcome Sanger Institute Data Sharing"/>
        </authorList>
    </citation>
    <scope>NUCLEOTIDE SEQUENCE [LARGE SCALE GENOMIC DNA]</scope>
</reference>
<evidence type="ECO:0000256" key="1">
    <source>
        <dbReference type="ARBA" id="ARBA00004613"/>
    </source>
</evidence>
<accession>A0A671VNW7</accession>
<keyword evidence="9" id="KW-1185">Reference proteome</keyword>
<sequence length="100" mass="10864">MKLTVLIGSALLLSVYVLSLEDETFSDSDETMMTGKSGEEPLAYPNELGCEKYEGRACTKQYDPVCGSDGNTYGTECVLCKQNSQQKKNVKVASRGPCLP</sequence>
<reference evidence="8" key="3">
    <citation type="submission" date="2025-09" db="UniProtKB">
        <authorList>
            <consortium name="Ensembl"/>
        </authorList>
    </citation>
    <scope>IDENTIFICATION</scope>
</reference>
<evidence type="ECO:0000256" key="5">
    <source>
        <dbReference type="ARBA" id="ARBA00023157"/>
    </source>
</evidence>
<evidence type="ECO:0000313" key="8">
    <source>
        <dbReference type="Ensembl" id="ENSSAUP00010027367.1"/>
    </source>
</evidence>
<protein>
    <submittedName>
        <fullName evidence="8">Serine protease inhibitor Kazal-type 1-like</fullName>
    </submittedName>
</protein>
<dbReference type="RefSeq" id="XP_030251613.1">
    <property type="nucleotide sequence ID" value="XM_030395753.1"/>
</dbReference>
<dbReference type="PROSITE" id="PS00282">
    <property type="entry name" value="KAZAL_1"/>
    <property type="match status" value="1"/>
</dbReference>
<dbReference type="PANTHER" id="PTHR21312:SF28">
    <property type="entry name" value="OVOINHIBITOR-RELATED"/>
    <property type="match status" value="1"/>
</dbReference>
<dbReference type="GO" id="GO:0004867">
    <property type="term" value="F:serine-type endopeptidase inhibitor activity"/>
    <property type="evidence" value="ECO:0007669"/>
    <property type="project" value="UniProtKB-KW"/>
</dbReference>
<evidence type="ECO:0000256" key="4">
    <source>
        <dbReference type="ARBA" id="ARBA00022900"/>
    </source>
</evidence>
<evidence type="ECO:0000256" key="3">
    <source>
        <dbReference type="ARBA" id="ARBA00022690"/>
    </source>
</evidence>
<dbReference type="SUPFAM" id="SSF100895">
    <property type="entry name" value="Kazal-type serine protease inhibitors"/>
    <property type="match status" value="1"/>
</dbReference>
<evidence type="ECO:0000256" key="6">
    <source>
        <dbReference type="SAM" id="SignalP"/>
    </source>
</evidence>
<keyword evidence="3" id="KW-0646">Protease inhibitor</keyword>
<reference evidence="8" key="2">
    <citation type="submission" date="2025-08" db="UniProtKB">
        <authorList>
            <consortium name="Ensembl"/>
        </authorList>
    </citation>
    <scope>IDENTIFICATION</scope>
</reference>
<dbReference type="GO" id="GO:0005576">
    <property type="term" value="C:extracellular region"/>
    <property type="evidence" value="ECO:0007669"/>
    <property type="project" value="UniProtKB-SubCell"/>
</dbReference>
<proteinExistence type="predicted"/>
<dbReference type="Gene3D" id="3.30.60.30">
    <property type="match status" value="1"/>
</dbReference>
<dbReference type="FunCoup" id="A0A671VNW7">
    <property type="interactions" value="284"/>
</dbReference>
<comment type="subcellular location">
    <subcellularLocation>
        <location evidence="1">Secreted</location>
    </subcellularLocation>
</comment>
<dbReference type="GeneID" id="115568460"/>
<keyword evidence="6" id="KW-0732">Signal</keyword>
<evidence type="ECO:0000259" key="7">
    <source>
        <dbReference type="PROSITE" id="PS51465"/>
    </source>
</evidence>
<dbReference type="InterPro" id="IPR002350">
    <property type="entry name" value="Kazal_dom"/>
</dbReference>